<protein>
    <recommendedName>
        <fullName evidence="3">Ribbon-helix-helix protein CopG domain-containing protein</fullName>
    </recommendedName>
</protein>
<sequence>MTISVPDDLYEIMKKHREIKWSEIARRAMWEYARKLELLDKLLENSELTDDDVSELAEKIKREIAKRHEV</sequence>
<comment type="caution">
    <text evidence="1">The sequence shown here is derived from an EMBL/GenBank/DDBJ whole genome shotgun (WGS) entry which is preliminary data.</text>
</comment>
<dbReference type="Proteomes" id="UP000617544">
    <property type="component" value="Unassembled WGS sequence"/>
</dbReference>
<evidence type="ECO:0000313" key="1">
    <source>
        <dbReference type="EMBL" id="HII61104.1"/>
    </source>
</evidence>
<reference evidence="1" key="1">
    <citation type="journal article" date="2020" name="bioRxiv">
        <title>A rank-normalized archaeal taxonomy based on genome phylogeny resolves widespread incomplete and uneven classifications.</title>
        <authorList>
            <person name="Rinke C."/>
            <person name="Chuvochina M."/>
            <person name="Mussig A.J."/>
            <person name="Chaumeil P.-A."/>
            <person name="Waite D.W."/>
            <person name="Whitman W.B."/>
            <person name="Parks D.H."/>
            <person name="Hugenholtz P."/>
        </authorList>
    </citation>
    <scope>NUCLEOTIDE SEQUENCE</scope>
    <source>
        <strain evidence="1">UBA8834</strain>
    </source>
</reference>
<dbReference type="EMBL" id="DUJN01000004">
    <property type="protein sequence ID" value="HII61104.1"/>
    <property type="molecule type" value="Genomic_DNA"/>
</dbReference>
<dbReference type="AlphaFoldDB" id="A0A832SZE4"/>
<proteinExistence type="predicted"/>
<accession>A0A832SZE4</accession>
<gene>
    <name evidence="1" type="ORF">HA331_05005</name>
</gene>
<evidence type="ECO:0000313" key="2">
    <source>
        <dbReference type="Proteomes" id="UP000617544"/>
    </source>
</evidence>
<organism evidence="1 2">
    <name type="scientific">Pyrococcus horikoshii</name>
    <dbReference type="NCBI Taxonomy" id="53953"/>
    <lineage>
        <taxon>Archaea</taxon>
        <taxon>Methanobacteriati</taxon>
        <taxon>Methanobacteriota</taxon>
        <taxon>Thermococci</taxon>
        <taxon>Thermococcales</taxon>
        <taxon>Thermococcaceae</taxon>
        <taxon>Pyrococcus</taxon>
    </lineage>
</organism>
<evidence type="ECO:0008006" key="3">
    <source>
        <dbReference type="Google" id="ProtNLM"/>
    </source>
</evidence>
<name>A0A832SZE4_PYRHR</name>